<evidence type="ECO:0000313" key="3">
    <source>
        <dbReference type="Proteomes" id="UP000465810"/>
    </source>
</evidence>
<feature type="transmembrane region" description="Helical" evidence="1">
    <location>
        <begin position="78"/>
        <end position="96"/>
    </location>
</feature>
<evidence type="ECO:0000313" key="2">
    <source>
        <dbReference type="EMBL" id="MYL99882.1"/>
    </source>
</evidence>
<reference evidence="2 3" key="1">
    <citation type="submission" date="2019-12" db="EMBL/GenBank/DDBJ databases">
        <authorList>
            <person name="Feng G."/>
            <person name="Zhu H."/>
        </authorList>
    </citation>
    <scope>NUCLEOTIDE SEQUENCE [LARGE SCALE GENOMIC DNA]</scope>
    <source>
        <strain evidence="2 3">FGD1</strain>
    </source>
</reference>
<keyword evidence="3" id="KW-1185">Reference proteome</keyword>
<dbReference type="EMBL" id="WVTD01000022">
    <property type="protein sequence ID" value="MYL99882.1"/>
    <property type="molecule type" value="Genomic_DNA"/>
</dbReference>
<dbReference type="AlphaFoldDB" id="A0A7X4GJQ5"/>
<evidence type="ECO:0000256" key="1">
    <source>
        <dbReference type="SAM" id="Phobius"/>
    </source>
</evidence>
<keyword evidence="1" id="KW-0812">Transmembrane</keyword>
<organism evidence="2 3">
    <name type="scientific">Novosphingobium silvae</name>
    <dbReference type="NCBI Taxonomy" id="2692619"/>
    <lineage>
        <taxon>Bacteria</taxon>
        <taxon>Pseudomonadati</taxon>
        <taxon>Pseudomonadota</taxon>
        <taxon>Alphaproteobacteria</taxon>
        <taxon>Sphingomonadales</taxon>
        <taxon>Sphingomonadaceae</taxon>
        <taxon>Novosphingobium</taxon>
    </lineage>
</organism>
<dbReference type="SUPFAM" id="SSF103473">
    <property type="entry name" value="MFS general substrate transporter"/>
    <property type="match status" value="1"/>
</dbReference>
<dbReference type="InterPro" id="IPR036259">
    <property type="entry name" value="MFS_trans_sf"/>
</dbReference>
<gene>
    <name evidence="2" type="ORF">GR702_19160</name>
</gene>
<comment type="caution">
    <text evidence="2">The sequence shown here is derived from an EMBL/GenBank/DDBJ whole genome shotgun (WGS) entry which is preliminary data.</text>
</comment>
<accession>A0A7X4GJQ5</accession>
<proteinExistence type="predicted"/>
<keyword evidence="1" id="KW-1133">Transmembrane helix</keyword>
<feature type="transmembrane region" description="Helical" evidence="1">
    <location>
        <begin position="49"/>
        <end position="66"/>
    </location>
</feature>
<sequence length="147" mass="14320">MDEATRFAGLPLCAAALLLAAALLGGINETGVAGVAPLLSIAGDGSQPLFAAAAVGLGSFAAQYGLGAAADRLGGCKVLMACAALLAAALSAIAIAPTTLPVASFIIGGAGGGIYRRHLKLCSPDNDFSDISGTWATLHASTAPLAR</sequence>
<protein>
    <recommendedName>
        <fullName evidence="4">Major facilitator superfamily (MFS) profile domain-containing protein</fullName>
    </recommendedName>
</protein>
<keyword evidence="1" id="KW-0472">Membrane</keyword>
<evidence type="ECO:0008006" key="4">
    <source>
        <dbReference type="Google" id="ProtNLM"/>
    </source>
</evidence>
<name>A0A7X4GJQ5_9SPHN</name>
<dbReference type="Proteomes" id="UP000465810">
    <property type="component" value="Unassembled WGS sequence"/>
</dbReference>
<dbReference type="RefSeq" id="WP_160987267.1">
    <property type="nucleotide sequence ID" value="NZ_WVTD01000022.1"/>
</dbReference>